<protein>
    <recommendedName>
        <fullName evidence="4">DUF3558 domain-containing protein</fullName>
    </recommendedName>
</protein>
<name>A0ABT6WSP4_9ACTN</name>
<organism evidence="2 3">
    <name type="scientific">Actinoplanes sandaracinus</name>
    <dbReference type="NCBI Taxonomy" id="3045177"/>
    <lineage>
        <taxon>Bacteria</taxon>
        <taxon>Bacillati</taxon>
        <taxon>Actinomycetota</taxon>
        <taxon>Actinomycetes</taxon>
        <taxon>Micromonosporales</taxon>
        <taxon>Micromonosporaceae</taxon>
        <taxon>Actinoplanes</taxon>
    </lineage>
</organism>
<dbReference type="PROSITE" id="PS51257">
    <property type="entry name" value="PROKAR_LIPOPROTEIN"/>
    <property type="match status" value="1"/>
</dbReference>
<proteinExistence type="predicted"/>
<evidence type="ECO:0000313" key="2">
    <source>
        <dbReference type="EMBL" id="MDI6102762.1"/>
    </source>
</evidence>
<dbReference type="RefSeq" id="WP_282763836.1">
    <property type="nucleotide sequence ID" value="NZ_JASCTH010000021.1"/>
</dbReference>
<feature type="signal peptide" evidence="1">
    <location>
        <begin position="1"/>
        <end position="21"/>
    </location>
</feature>
<dbReference type="EMBL" id="JASCTH010000021">
    <property type="protein sequence ID" value="MDI6102762.1"/>
    <property type="molecule type" value="Genomic_DNA"/>
</dbReference>
<sequence>MRQRAILTVAALALTSGCGSTGMGLSPDPPWHAIPGCPTVGGHQRITEGPKADTKTVDTAEKYGLSCHYGTPDKVTLVISVMIDRTATDSAADHELSDQAARKAGMLVLPLSGTGDRAMIIVDPAGKLQPNTTVHAETVSRNTIAYAQLYGLTPVRTDADANVHAPALATALNETLKILRPA</sequence>
<keyword evidence="3" id="KW-1185">Reference proteome</keyword>
<feature type="chain" id="PRO_5045289660" description="DUF3558 domain-containing protein" evidence="1">
    <location>
        <begin position="22"/>
        <end position="182"/>
    </location>
</feature>
<keyword evidence="1" id="KW-0732">Signal</keyword>
<evidence type="ECO:0000256" key="1">
    <source>
        <dbReference type="SAM" id="SignalP"/>
    </source>
</evidence>
<accession>A0ABT6WSP4</accession>
<comment type="caution">
    <text evidence="2">The sequence shown here is derived from an EMBL/GenBank/DDBJ whole genome shotgun (WGS) entry which is preliminary data.</text>
</comment>
<gene>
    <name evidence="2" type="ORF">QLQ12_29495</name>
</gene>
<reference evidence="2 3" key="1">
    <citation type="submission" date="2023-05" db="EMBL/GenBank/DDBJ databases">
        <title>Actinoplanes sp. NEAU-A12 genome sequencing.</title>
        <authorList>
            <person name="Wang Z.-S."/>
        </authorList>
    </citation>
    <scope>NUCLEOTIDE SEQUENCE [LARGE SCALE GENOMIC DNA]</scope>
    <source>
        <strain evidence="2 3">NEAU-A12</strain>
    </source>
</reference>
<dbReference type="Proteomes" id="UP001241758">
    <property type="component" value="Unassembled WGS sequence"/>
</dbReference>
<evidence type="ECO:0008006" key="4">
    <source>
        <dbReference type="Google" id="ProtNLM"/>
    </source>
</evidence>
<evidence type="ECO:0000313" key="3">
    <source>
        <dbReference type="Proteomes" id="UP001241758"/>
    </source>
</evidence>